<proteinExistence type="predicted"/>
<evidence type="ECO:0000313" key="3">
    <source>
        <dbReference type="Proteomes" id="UP001152172"/>
    </source>
</evidence>
<dbReference type="RefSeq" id="WP_269922392.1">
    <property type="nucleotide sequence ID" value="NZ_JAMKBI010000009.1"/>
</dbReference>
<dbReference type="EMBL" id="JAMKBI010000009">
    <property type="protein sequence ID" value="MCZ8534178.1"/>
    <property type="molecule type" value="Genomic_DNA"/>
</dbReference>
<feature type="coiled-coil region" evidence="1">
    <location>
        <begin position="77"/>
        <end position="111"/>
    </location>
</feature>
<gene>
    <name evidence="2" type="ORF">M9R61_12725</name>
</gene>
<accession>A0A9X3LAC4</accession>
<protein>
    <submittedName>
        <fullName evidence="2">Uncharacterized protein</fullName>
    </submittedName>
</protein>
<keyword evidence="3" id="KW-1185">Reference proteome</keyword>
<dbReference type="Proteomes" id="UP001152172">
    <property type="component" value="Unassembled WGS sequence"/>
</dbReference>
<name>A0A9X3LAC4_9BACI</name>
<reference evidence="2" key="1">
    <citation type="submission" date="2022-05" db="EMBL/GenBank/DDBJ databases">
        <authorList>
            <person name="Colautti A."/>
            <person name="Iacumin L."/>
        </authorList>
    </citation>
    <scope>NUCLEOTIDE SEQUENCE</scope>
    <source>
        <strain evidence="2">DSM 30747</strain>
    </source>
</reference>
<keyword evidence="1" id="KW-0175">Coiled coil</keyword>
<evidence type="ECO:0000256" key="1">
    <source>
        <dbReference type="SAM" id="Coils"/>
    </source>
</evidence>
<dbReference type="AlphaFoldDB" id="A0A9X3LAC4"/>
<evidence type="ECO:0000313" key="2">
    <source>
        <dbReference type="EMBL" id="MCZ8534178.1"/>
    </source>
</evidence>
<sequence length="316" mass="37056">MWEELQERQSVLKMEINRREKAKRKQQTLAEQLETTLLKKQEYWTRLKEEQKDVEDLDRFSILKVVRTWTGKQDVIREKEISELAAIEAKYREIEKTVIDLEKDITVNERELEKGDWETLDLEWEQIIEKKKQWLLVNNHAEATRLERLYGQKTILATSIHEIIEAITAGNEAKIALKRALKSLEGAKDYSTWDTFLGGGIIATSLKHSKLDESEEAIHYAQRSLQRFHTELLDIQKVSIENLSIERDSFVTFADYVFDDIFSAWSTHSKINNSIDRMGQTLQDLSNISDQLQKQLKETQDKLSNVEIEIAQIIEY</sequence>
<feature type="coiled-coil region" evidence="1">
    <location>
        <begin position="275"/>
        <end position="316"/>
    </location>
</feature>
<comment type="caution">
    <text evidence="2">The sequence shown here is derived from an EMBL/GenBank/DDBJ whole genome shotgun (WGS) entry which is preliminary data.</text>
</comment>
<organism evidence="2 3">
    <name type="scientific">Psychrobacillus psychrodurans</name>
    <dbReference type="NCBI Taxonomy" id="126157"/>
    <lineage>
        <taxon>Bacteria</taxon>
        <taxon>Bacillati</taxon>
        <taxon>Bacillota</taxon>
        <taxon>Bacilli</taxon>
        <taxon>Bacillales</taxon>
        <taxon>Bacillaceae</taxon>
        <taxon>Psychrobacillus</taxon>
    </lineage>
</organism>